<accession>A0A8T0HS99</accession>
<dbReference type="AlphaFoldDB" id="A0A8T0HS99"/>
<comment type="caution">
    <text evidence="1">The sequence shown here is derived from an EMBL/GenBank/DDBJ whole genome shotgun (WGS) entry which is preliminary data.</text>
</comment>
<dbReference type="EMBL" id="CM026426">
    <property type="protein sequence ID" value="KAG0573677.1"/>
    <property type="molecule type" value="Genomic_DNA"/>
</dbReference>
<keyword evidence="2" id="KW-1185">Reference proteome</keyword>
<evidence type="ECO:0000313" key="1">
    <source>
        <dbReference type="EMBL" id="KAG0573677.1"/>
    </source>
</evidence>
<sequence>MGVHESLRIHGVLLHCDVSRYCEVQLLWRSVSLVVLLCDSLTHVNFDGDPRQQCSSKLLHRRPWQRGYLRYQGFVGSCDPGWCAM</sequence>
<reference evidence="1" key="1">
    <citation type="submission" date="2020-06" db="EMBL/GenBank/DDBJ databases">
        <title>WGS assembly of Ceratodon purpureus strain R40.</title>
        <authorList>
            <person name="Carey S.B."/>
            <person name="Jenkins J."/>
            <person name="Shu S."/>
            <person name="Lovell J.T."/>
            <person name="Sreedasyam A."/>
            <person name="Maumus F."/>
            <person name="Tiley G.P."/>
            <person name="Fernandez-Pozo N."/>
            <person name="Barry K."/>
            <person name="Chen C."/>
            <person name="Wang M."/>
            <person name="Lipzen A."/>
            <person name="Daum C."/>
            <person name="Saski C.A."/>
            <person name="Payton A.C."/>
            <person name="Mcbreen J.C."/>
            <person name="Conrad R.E."/>
            <person name="Kollar L.M."/>
            <person name="Olsson S."/>
            <person name="Huttunen S."/>
            <person name="Landis J.B."/>
            <person name="Wickett N.J."/>
            <person name="Johnson M.G."/>
            <person name="Rensing S.A."/>
            <person name="Grimwood J."/>
            <person name="Schmutz J."/>
            <person name="Mcdaniel S.F."/>
        </authorList>
    </citation>
    <scope>NUCLEOTIDE SEQUENCE</scope>
    <source>
        <strain evidence="1">R40</strain>
    </source>
</reference>
<dbReference type="Proteomes" id="UP000822688">
    <property type="component" value="Chromosome V"/>
</dbReference>
<protein>
    <submittedName>
        <fullName evidence="1">Uncharacterized protein</fullName>
    </submittedName>
</protein>
<evidence type="ECO:0000313" key="2">
    <source>
        <dbReference type="Proteomes" id="UP000822688"/>
    </source>
</evidence>
<proteinExistence type="predicted"/>
<name>A0A8T0HS99_CERPU</name>
<organism evidence="1 2">
    <name type="scientific">Ceratodon purpureus</name>
    <name type="common">Fire moss</name>
    <name type="synonym">Dicranum purpureum</name>
    <dbReference type="NCBI Taxonomy" id="3225"/>
    <lineage>
        <taxon>Eukaryota</taxon>
        <taxon>Viridiplantae</taxon>
        <taxon>Streptophyta</taxon>
        <taxon>Embryophyta</taxon>
        <taxon>Bryophyta</taxon>
        <taxon>Bryophytina</taxon>
        <taxon>Bryopsida</taxon>
        <taxon>Dicranidae</taxon>
        <taxon>Pseudoditrichales</taxon>
        <taxon>Ditrichaceae</taxon>
        <taxon>Ceratodon</taxon>
    </lineage>
</organism>
<gene>
    <name evidence="1" type="ORF">KC19_VG199700</name>
</gene>